<dbReference type="Pfam" id="PF04241">
    <property type="entry name" value="DUF423"/>
    <property type="match status" value="1"/>
</dbReference>
<evidence type="ECO:0000256" key="1">
    <source>
        <dbReference type="ARBA" id="ARBA00004141"/>
    </source>
</evidence>
<evidence type="ECO:0000313" key="7">
    <source>
        <dbReference type="EMBL" id="QJP99761.1"/>
    </source>
</evidence>
<evidence type="ECO:0000256" key="2">
    <source>
        <dbReference type="ARBA" id="ARBA00009694"/>
    </source>
</evidence>
<evidence type="ECO:0000313" key="8">
    <source>
        <dbReference type="Proteomes" id="UP000501648"/>
    </source>
</evidence>
<proteinExistence type="inferred from homology"/>
<sequence>MKERPLIAAGALNMFMAVGCGAFGAHGLKKMISEEMLAIWHTAVTYQVMHALGMIAIALLMPRMNGAALRWAGALMLAGIVIFSGSLYLLALTGTRILGAITPLGGVAFLAAWLLVAWAALQNRPAAQ</sequence>
<evidence type="ECO:0000256" key="3">
    <source>
        <dbReference type="ARBA" id="ARBA00022692"/>
    </source>
</evidence>
<dbReference type="EMBL" id="CP008956">
    <property type="protein sequence ID" value="QJP99761.1"/>
    <property type="molecule type" value="Genomic_DNA"/>
</dbReference>
<reference evidence="7 8" key="1">
    <citation type="journal article" date="2012" name="J. Bacteriol.">
        <title>Genome sequence of the pathogenic Herbaspirillum seropedicae strain Os34, isolated from rice roots.</title>
        <authorList>
            <person name="Ye W."/>
            <person name="Ye S."/>
            <person name="Liu J."/>
            <person name="Chang S."/>
            <person name="Chen M."/>
            <person name="Zhu B."/>
            <person name="Guo L."/>
            <person name="An Q."/>
        </authorList>
    </citation>
    <scope>NUCLEOTIDE SEQUENCE [LARGE SCALE GENOMIC DNA]</scope>
    <source>
        <strain evidence="7 8">Os34</strain>
    </source>
</reference>
<organism evidence="7 8">
    <name type="scientific">Herbaspirillum rubrisubalbicans Os34</name>
    <dbReference type="NCBI Taxonomy" id="1235827"/>
    <lineage>
        <taxon>Bacteria</taxon>
        <taxon>Pseudomonadati</taxon>
        <taxon>Pseudomonadota</taxon>
        <taxon>Betaproteobacteria</taxon>
        <taxon>Burkholderiales</taxon>
        <taxon>Oxalobacteraceae</taxon>
        <taxon>Herbaspirillum</taxon>
    </lineage>
</organism>
<gene>
    <name evidence="7" type="ORF">C798_05825</name>
</gene>
<keyword evidence="5 6" id="KW-0472">Membrane</keyword>
<dbReference type="PROSITE" id="PS51257">
    <property type="entry name" value="PROKAR_LIPOPROTEIN"/>
    <property type="match status" value="1"/>
</dbReference>
<name>A0A6M3ZQP7_9BURK</name>
<accession>A0A6M3ZQP7</accession>
<protein>
    <submittedName>
        <fullName evidence="7">DUF423 domain-containing protein</fullName>
    </submittedName>
</protein>
<dbReference type="AlphaFoldDB" id="A0A6M3ZQP7"/>
<dbReference type="PANTHER" id="PTHR43461">
    <property type="entry name" value="TRANSMEMBRANE PROTEIN 256"/>
    <property type="match status" value="1"/>
</dbReference>
<evidence type="ECO:0000256" key="5">
    <source>
        <dbReference type="ARBA" id="ARBA00023136"/>
    </source>
</evidence>
<dbReference type="GO" id="GO:0005886">
    <property type="term" value="C:plasma membrane"/>
    <property type="evidence" value="ECO:0007669"/>
    <property type="project" value="TreeGrafter"/>
</dbReference>
<comment type="similarity">
    <text evidence="2">Belongs to the UPF0382 family.</text>
</comment>
<feature type="transmembrane region" description="Helical" evidence="6">
    <location>
        <begin position="68"/>
        <end position="91"/>
    </location>
</feature>
<evidence type="ECO:0000256" key="6">
    <source>
        <dbReference type="SAM" id="Phobius"/>
    </source>
</evidence>
<dbReference type="Proteomes" id="UP000501648">
    <property type="component" value="Chromosome"/>
</dbReference>
<dbReference type="RefSeq" id="WP_017453084.1">
    <property type="nucleotide sequence ID" value="NZ_CP008956.1"/>
</dbReference>
<dbReference type="InterPro" id="IPR006696">
    <property type="entry name" value="DUF423"/>
</dbReference>
<feature type="transmembrane region" description="Helical" evidence="6">
    <location>
        <begin position="38"/>
        <end position="61"/>
    </location>
</feature>
<keyword evidence="4 6" id="KW-1133">Transmembrane helix</keyword>
<keyword evidence="3 6" id="KW-0812">Transmembrane</keyword>
<feature type="transmembrane region" description="Helical" evidence="6">
    <location>
        <begin position="7"/>
        <end position="26"/>
    </location>
</feature>
<comment type="subcellular location">
    <subcellularLocation>
        <location evidence="1">Membrane</location>
        <topology evidence="1">Multi-pass membrane protein</topology>
    </subcellularLocation>
</comment>
<feature type="transmembrane region" description="Helical" evidence="6">
    <location>
        <begin position="97"/>
        <end position="121"/>
    </location>
</feature>
<evidence type="ECO:0000256" key="4">
    <source>
        <dbReference type="ARBA" id="ARBA00022989"/>
    </source>
</evidence>
<dbReference type="PANTHER" id="PTHR43461:SF1">
    <property type="entry name" value="TRANSMEMBRANE PROTEIN 256"/>
    <property type="match status" value="1"/>
</dbReference>